<dbReference type="SUPFAM" id="SSF55008">
    <property type="entry name" value="HMA, heavy metal-associated domain"/>
    <property type="match status" value="1"/>
</dbReference>
<keyword evidence="3 10" id="KW-0812">Transmembrane</keyword>
<dbReference type="Gene3D" id="3.30.70.100">
    <property type="match status" value="1"/>
</dbReference>
<organism evidence="12">
    <name type="scientific">freshwater metagenome</name>
    <dbReference type="NCBI Taxonomy" id="449393"/>
    <lineage>
        <taxon>unclassified sequences</taxon>
        <taxon>metagenomes</taxon>
        <taxon>ecological metagenomes</taxon>
    </lineage>
</organism>
<dbReference type="AlphaFoldDB" id="A0A6J5Z0I4"/>
<evidence type="ECO:0000256" key="6">
    <source>
        <dbReference type="ARBA" id="ARBA00022840"/>
    </source>
</evidence>
<dbReference type="SFLD" id="SFLDF00027">
    <property type="entry name" value="p-type_atpase"/>
    <property type="match status" value="1"/>
</dbReference>
<dbReference type="Pfam" id="PF00702">
    <property type="entry name" value="Hydrolase"/>
    <property type="match status" value="1"/>
</dbReference>
<feature type="transmembrane region" description="Helical" evidence="10">
    <location>
        <begin position="238"/>
        <end position="256"/>
    </location>
</feature>
<dbReference type="EMBL" id="CAEZXU010000022">
    <property type="protein sequence ID" value="CAB4695517.1"/>
    <property type="molecule type" value="Genomic_DNA"/>
</dbReference>
<protein>
    <submittedName>
        <fullName evidence="12">Unannotated protein</fullName>
    </submittedName>
</protein>
<dbReference type="InterPro" id="IPR001757">
    <property type="entry name" value="P_typ_ATPase"/>
</dbReference>
<dbReference type="Pfam" id="PF00122">
    <property type="entry name" value="E1-E2_ATPase"/>
    <property type="match status" value="1"/>
</dbReference>
<dbReference type="GO" id="GO:0043682">
    <property type="term" value="F:P-type divalent copper transporter activity"/>
    <property type="evidence" value="ECO:0007669"/>
    <property type="project" value="TreeGrafter"/>
</dbReference>
<dbReference type="Gene3D" id="3.40.1110.10">
    <property type="entry name" value="Calcium-transporting ATPase, cytoplasmic domain N"/>
    <property type="match status" value="1"/>
</dbReference>
<name>A0A6J5Z0I4_9ZZZZ</name>
<keyword evidence="9 10" id="KW-0472">Membrane</keyword>
<dbReference type="PROSITE" id="PS50846">
    <property type="entry name" value="HMA_2"/>
    <property type="match status" value="1"/>
</dbReference>
<evidence type="ECO:0000256" key="10">
    <source>
        <dbReference type="SAM" id="Phobius"/>
    </source>
</evidence>
<dbReference type="SUPFAM" id="SSF81653">
    <property type="entry name" value="Calcium ATPase, transduction domain A"/>
    <property type="match status" value="1"/>
</dbReference>
<keyword evidence="6" id="KW-0067">ATP-binding</keyword>
<evidence type="ECO:0000313" key="14">
    <source>
        <dbReference type="EMBL" id="CAB4695517.1"/>
    </source>
</evidence>
<gene>
    <name evidence="13" type="ORF">UFOPK2252_00904</name>
    <name evidence="14" type="ORF">UFOPK2592_00457</name>
    <name evidence="12" type="ORF">UFOPK4171_00285</name>
</gene>
<dbReference type="PROSITE" id="PS01047">
    <property type="entry name" value="HMA_1"/>
    <property type="match status" value="1"/>
</dbReference>
<dbReference type="Gene3D" id="3.40.50.1000">
    <property type="entry name" value="HAD superfamily/HAD-like"/>
    <property type="match status" value="1"/>
</dbReference>
<evidence type="ECO:0000256" key="7">
    <source>
        <dbReference type="ARBA" id="ARBA00022967"/>
    </source>
</evidence>
<reference evidence="12" key="1">
    <citation type="submission" date="2020-05" db="EMBL/GenBank/DDBJ databases">
        <authorList>
            <person name="Chiriac C."/>
            <person name="Salcher M."/>
            <person name="Ghai R."/>
            <person name="Kavagutti S V."/>
        </authorList>
    </citation>
    <scope>NUCLEOTIDE SEQUENCE</scope>
</reference>
<dbReference type="GO" id="GO:0016020">
    <property type="term" value="C:membrane"/>
    <property type="evidence" value="ECO:0007669"/>
    <property type="project" value="InterPro"/>
</dbReference>
<dbReference type="GO" id="GO:0016887">
    <property type="term" value="F:ATP hydrolysis activity"/>
    <property type="evidence" value="ECO:0007669"/>
    <property type="project" value="InterPro"/>
</dbReference>
<dbReference type="GO" id="GO:0012505">
    <property type="term" value="C:endomembrane system"/>
    <property type="evidence" value="ECO:0007669"/>
    <property type="project" value="UniProtKB-SubCell"/>
</dbReference>
<dbReference type="GO" id="GO:0055070">
    <property type="term" value="P:copper ion homeostasis"/>
    <property type="evidence" value="ECO:0007669"/>
    <property type="project" value="TreeGrafter"/>
</dbReference>
<evidence type="ECO:0000256" key="5">
    <source>
        <dbReference type="ARBA" id="ARBA00022741"/>
    </source>
</evidence>
<dbReference type="InterPro" id="IPR018303">
    <property type="entry name" value="ATPase_P-typ_P_site"/>
</dbReference>
<evidence type="ECO:0000313" key="13">
    <source>
        <dbReference type="EMBL" id="CAB4660441.1"/>
    </source>
</evidence>
<dbReference type="PRINTS" id="PR00119">
    <property type="entry name" value="CATATPASE"/>
</dbReference>
<dbReference type="InterPro" id="IPR027256">
    <property type="entry name" value="P-typ_ATPase_IB"/>
</dbReference>
<dbReference type="InterPro" id="IPR023298">
    <property type="entry name" value="ATPase_P-typ_TM_dom_sf"/>
</dbReference>
<evidence type="ECO:0000256" key="1">
    <source>
        <dbReference type="ARBA" id="ARBA00004127"/>
    </source>
</evidence>
<dbReference type="GO" id="GO:0005524">
    <property type="term" value="F:ATP binding"/>
    <property type="evidence" value="ECO:0007669"/>
    <property type="project" value="UniProtKB-KW"/>
</dbReference>
<dbReference type="NCBIfam" id="TIGR01494">
    <property type="entry name" value="ATPase_P-type"/>
    <property type="match status" value="2"/>
</dbReference>
<feature type="transmembrane region" description="Helical" evidence="10">
    <location>
        <begin position="750"/>
        <end position="767"/>
    </location>
</feature>
<dbReference type="SUPFAM" id="SSF56784">
    <property type="entry name" value="HAD-like"/>
    <property type="match status" value="1"/>
</dbReference>
<proteinExistence type="inferred from homology"/>
<evidence type="ECO:0000256" key="9">
    <source>
        <dbReference type="ARBA" id="ARBA00023136"/>
    </source>
</evidence>
<evidence type="ECO:0000256" key="8">
    <source>
        <dbReference type="ARBA" id="ARBA00022989"/>
    </source>
</evidence>
<comment type="subcellular location">
    <subcellularLocation>
        <location evidence="1">Endomembrane system</location>
        <topology evidence="1">Multi-pass membrane protein</topology>
    </subcellularLocation>
</comment>
<dbReference type="NCBIfam" id="TIGR01525">
    <property type="entry name" value="ATPase-IB_hvy"/>
    <property type="match status" value="1"/>
</dbReference>
<keyword evidence="8 10" id="KW-1133">Transmembrane helix</keyword>
<comment type="similarity">
    <text evidence="2">Belongs to the cation transport ATPase (P-type) (TC 3.A.3) family. Type IB subfamily.</text>
</comment>
<feature type="domain" description="HMA" evidence="11">
    <location>
        <begin position="19"/>
        <end position="83"/>
    </location>
</feature>
<dbReference type="InterPro" id="IPR036163">
    <property type="entry name" value="HMA_dom_sf"/>
</dbReference>
<feature type="transmembrane region" description="Helical" evidence="10">
    <location>
        <begin position="160"/>
        <end position="178"/>
    </location>
</feature>
<dbReference type="InterPro" id="IPR044492">
    <property type="entry name" value="P_typ_ATPase_HD_dom"/>
</dbReference>
<dbReference type="CDD" id="cd00371">
    <property type="entry name" value="HMA"/>
    <property type="match status" value="1"/>
</dbReference>
<dbReference type="PROSITE" id="PS01229">
    <property type="entry name" value="COF_2"/>
    <property type="match status" value="1"/>
</dbReference>
<feature type="transmembrane region" description="Helical" evidence="10">
    <location>
        <begin position="199"/>
        <end position="218"/>
    </location>
</feature>
<dbReference type="PANTHER" id="PTHR43520:SF8">
    <property type="entry name" value="P-TYPE CU(+) TRANSPORTER"/>
    <property type="match status" value="1"/>
</dbReference>
<keyword evidence="5" id="KW-0547">Nucleotide-binding</keyword>
<keyword evidence="7" id="KW-1278">Translocase</keyword>
<dbReference type="InterPro" id="IPR059000">
    <property type="entry name" value="ATPase_P-type_domA"/>
</dbReference>
<dbReference type="InterPro" id="IPR008250">
    <property type="entry name" value="ATPase_P-typ_transduc_dom_A_sf"/>
</dbReference>
<evidence type="ECO:0000313" key="12">
    <source>
        <dbReference type="EMBL" id="CAB4334878.1"/>
    </source>
</evidence>
<dbReference type="GO" id="GO:0005507">
    <property type="term" value="F:copper ion binding"/>
    <property type="evidence" value="ECO:0007669"/>
    <property type="project" value="TreeGrafter"/>
</dbReference>
<dbReference type="EMBL" id="CAEZWN010000101">
    <property type="protein sequence ID" value="CAB4660441.1"/>
    <property type="molecule type" value="Genomic_DNA"/>
</dbReference>
<dbReference type="FunFam" id="3.30.70.100:FF:000005">
    <property type="entry name" value="Copper-exporting P-type ATPase A"/>
    <property type="match status" value="1"/>
</dbReference>
<feature type="transmembrane region" description="Helical" evidence="10">
    <location>
        <begin position="423"/>
        <end position="448"/>
    </location>
</feature>
<sequence length="792" mass="84097">MNTTQLTQFLPKDQSKATKQIDLSISGMTCSSCVNTLEKSLNKLPGVRASVNLAMESAHVIAPIEMTESELIAAVKASGYEAKAFRGEGESFEKSNKLGVRLFLTFILTAPIIFLMVLDSITGNLKMQIDQNSLIWIDNLNSFLSNQNLKLSLDYPTAPASAWLTIALSIPVVLFLAWPIHRAAIRNIARPTMDTLVSIGSLTALTWSIYSTATYSIPDSMIPGMVSTEAMAMPELQNYAEVSASVIFFVMLGRYLEHRAKRKAGSALAELFKLSAGTVEVQRNGVTEVINISEIEIDDLFIVKPGEAIATDGVITSGISTINNSFLTGESVPIDVTIADLVYAGSINNNGSLVVRATRIGADTELARITRMVLAAQSEKAPVQRMADRISSVFVPTVLLLSIGTFLSWYLTGTELSKSIATAIAVLIIACPCALGLATPIALMVAAGKGAKLGFIIRSPRAIEKAKSITDVVFDKTGTITTGSMKLHEMVVIESPLGKDSSAISTKSILELVLSIESLDSHPVAAAIAGELRRQGFNPSEISEFEHRTGQGVAGRTKDGKALLVGSPISIARSATDFHPQLKAAIEVGTARGNSIAVVAIDGVAYAVFEVGDWLKPDAQLAITKLHNQNLNTWLITGDSATAAIAMGGSAGIPIDHIFSGTTPEEKIEFVKSLRLNTESSKGEHRVLMIGDGINDAAAIAEADLSMAMGTGTDTAIAAADITLIRPSLNTAIDALNVAKRTVRIIKSNLAWAFGYNLICIPIAASGNLSPMYAGGAMSLSSLFVVINSLRI</sequence>
<dbReference type="InterPro" id="IPR006121">
    <property type="entry name" value="HMA_dom"/>
</dbReference>
<dbReference type="PROSITE" id="PS00154">
    <property type="entry name" value="ATPASE_E1_E2"/>
    <property type="match status" value="1"/>
</dbReference>
<dbReference type="InterPro" id="IPR023214">
    <property type="entry name" value="HAD_sf"/>
</dbReference>
<feature type="transmembrane region" description="Helical" evidence="10">
    <location>
        <begin position="390"/>
        <end position="411"/>
    </location>
</feature>
<dbReference type="InterPro" id="IPR023299">
    <property type="entry name" value="ATPase_P-typ_cyto_dom_N"/>
</dbReference>
<evidence type="ECO:0000256" key="2">
    <source>
        <dbReference type="ARBA" id="ARBA00006024"/>
    </source>
</evidence>
<dbReference type="FunFam" id="2.70.150.10:FF:000002">
    <property type="entry name" value="Copper-transporting ATPase 1, putative"/>
    <property type="match status" value="1"/>
</dbReference>
<dbReference type="Pfam" id="PF00403">
    <property type="entry name" value="HMA"/>
    <property type="match status" value="1"/>
</dbReference>
<evidence type="ECO:0000256" key="4">
    <source>
        <dbReference type="ARBA" id="ARBA00022723"/>
    </source>
</evidence>
<dbReference type="InterPro" id="IPR017969">
    <property type="entry name" value="Heavy-metal-associated_CS"/>
</dbReference>
<keyword evidence="4" id="KW-0479">Metal-binding</keyword>
<dbReference type="SUPFAM" id="SSF81665">
    <property type="entry name" value="Calcium ATPase, transmembrane domain M"/>
    <property type="match status" value="1"/>
</dbReference>
<dbReference type="NCBIfam" id="TIGR01511">
    <property type="entry name" value="ATPase-IB1_Cu"/>
    <property type="match status" value="1"/>
</dbReference>
<dbReference type="SFLD" id="SFLDG00002">
    <property type="entry name" value="C1.7:_P-type_atpase_like"/>
    <property type="match status" value="1"/>
</dbReference>
<dbReference type="EMBL" id="CAESAM010000014">
    <property type="protein sequence ID" value="CAB4334878.1"/>
    <property type="molecule type" value="Genomic_DNA"/>
</dbReference>
<evidence type="ECO:0000259" key="11">
    <source>
        <dbReference type="PROSITE" id="PS50846"/>
    </source>
</evidence>
<accession>A0A6J5Z0I4</accession>
<evidence type="ECO:0000256" key="3">
    <source>
        <dbReference type="ARBA" id="ARBA00022692"/>
    </source>
</evidence>
<feature type="transmembrane region" description="Helical" evidence="10">
    <location>
        <begin position="98"/>
        <end position="118"/>
    </location>
</feature>
<dbReference type="InterPro" id="IPR036412">
    <property type="entry name" value="HAD-like_sf"/>
</dbReference>
<dbReference type="SFLD" id="SFLDS00003">
    <property type="entry name" value="Haloacid_Dehalogenase"/>
    <property type="match status" value="1"/>
</dbReference>
<dbReference type="Gene3D" id="2.70.150.10">
    <property type="entry name" value="Calcium-transporting ATPase, cytoplasmic transduction domain A"/>
    <property type="match status" value="1"/>
</dbReference>
<dbReference type="PANTHER" id="PTHR43520">
    <property type="entry name" value="ATP7, ISOFORM B"/>
    <property type="match status" value="1"/>
</dbReference>